<keyword evidence="2" id="KW-0472">Membrane</keyword>
<keyword evidence="2" id="KW-0812">Transmembrane</keyword>
<name>A0A919RPN1_9ACTN</name>
<proteinExistence type="predicted"/>
<feature type="compositionally biased region" description="Low complexity" evidence="1">
    <location>
        <begin position="104"/>
        <end position="113"/>
    </location>
</feature>
<evidence type="ECO:0000256" key="1">
    <source>
        <dbReference type="SAM" id="MobiDB-lite"/>
    </source>
</evidence>
<accession>A0A919RPN1</accession>
<feature type="transmembrane region" description="Helical" evidence="2">
    <location>
        <begin position="12"/>
        <end position="33"/>
    </location>
</feature>
<dbReference type="Proteomes" id="UP000606172">
    <property type="component" value="Unassembled WGS sequence"/>
</dbReference>
<feature type="transmembrane region" description="Helical" evidence="2">
    <location>
        <begin position="45"/>
        <end position="62"/>
    </location>
</feature>
<sequence length="168" mass="17029">MIGIVGNKWRALAWAGGAVVVLVGTVVVGVLLFREGLEDADRWASLINMGVTALIGVPLTLYQVHLARRALTPAAAPVDIHITAGGDRSIAAQTIHSASTGNRSPALPEAASPAPSPAQEDRPALRSDAAISGPQAHVRIEAIGERSIAAQNIGSASTGDSAPPAPTG</sequence>
<evidence type="ECO:0000313" key="3">
    <source>
        <dbReference type="EMBL" id="GII97612.1"/>
    </source>
</evidence>
<protein>
    <submittedName>
        <fullName evidence="3">Uncharacterized protein</fullName>
    </submittedName>
</protein>
<feature type="region of interest" description="Disordered" evidence="1">
    <location>
        <begin position="98"/>
        <end position="133"/>
    </location>
</feature>
<dbReference type="AlphaFoldDB" id="A0A919RPN1"/>
<gene>
    <name evidence="3" type="ORF">Ssi02_78430</name>
</gene>
<evidence type="ECO:0000313" key="4">
    <source>
        <dbReference type="Proteomes" id="UP000606172"/>
    </source>
</evidence>
<evidence type="ECO:0000256" key="2">
    <source>
        <dbReference type="SAM" id="Phobius"/>
    </source>
</evidence>
<dbReference type="EMBL" id="BOOW01000067">
    <property type="protein sequence ID" value="GII97612.1"/>
    <property type="molecule type" value="Genomic_DNA"/>
</dbReference>
<organism evidence="3 4">
    <name type="scientific">Sinosporangium siamense</name>
    <dbReference type="NCBI Taxonomy" id="1367973"/>
    <lineage>
        <taxon>Bacteria</taxon>
        <taxon>Bacillati</taxon>
        <taxon>Actinomycetota</taxon>
        <taxon>Actinomycetes</taxon>
        <taxon>Streptosporangiales</taxon>
        <taxon>Streptosporangiaceae</taxon>
        <taxon>Sinosporangium</taxon>
    </lineage>
</organism>
<comment type="caution">
    <text evidence="3">The sequence shown here is derived from an EMBL/GenBank/DDBJ whole genome shotgun (WGS) entry which is preliminary data.</text>
</comment>
<keyword evidence="4" id="KW-1185">Reference proteome</keyword>
<reference evidence="3" key="1">
    <citation type="submission" date="2021-01" db="EMBL/GenBank/DDBJ databases">
        <title>Whole genome shotgun sequence of Sinosporangium siamense NBRC 109515.</title>
        <authorList>
            <person name="Komaki H."/>
            <person name="Tamura T."/>
        </authorList>
    </citation>
    <scope>NUCLEOTIDE SEQUENCE</scope>
    <source>
        <strain evidence="3">NBRC 109515</strain>
    </source>
</reference>
<keyword evidence="2" id="KW-1133">Transmembrane helix</keyword>